<dbReference type="RefSeq" id="XP_001010374.2">
    <property type="nucleotide sequence ID" value="XM_001010374.2"/>
</dbReference>
<name>Q22Y95_TETTS</name>
<sequence length="760" mass="89586">MQPSSQQHEQIEEQAYLMNNQVANSQGAQANSPHNIFISNPNIQSTDPSQVKAQQSPIYSQDSPQLLHHQKIKKVENLQNYLTNSYEQKMNNLRSSSSQQVQRNHNLQLVSTELQKILSPREIRELAYSLTTKSVTNLNNQQSAHNRSTNSMYNSQNRSFSQQNQLQNFRSSRSSNYDYIYQGQRQQSLNASYTEYLRQSQNRSGLNSSQQHYQSRSLSANRAQLRLYHYSEVKKEKTVLLDKLISKQAKESANSRKISKKSNQLLTYKMENTLNNALQQVDLMRKNNLNFEQIGRVLYQLKVFQCLQYDENCHILPFQNNPSSTKQMEVKRRFAEMYFHEEFWNVCSINNEQVEVISTEIVYCLIRILLDPVKLTTIATVNLIREYLLKYNQNQEEYIMSDSSFEEQLIKLVEAWKELEIDQFAYKKIGFLKPKQFEEFCYRRGEMLTFHPKIEKTSEHLELHNTYKFLQENPIEGLTPDVYEQKQREYEEECGMNNGYENRNGSLQGSDQISPSRFQLERYKILYKKQEKINEKIFNLRQEKDQKEKEQCTFKPDLSINSKINEHSILLKYNGHVNIFDRLYQVEPLEERVKKEEQIYYEKQQEELNQCTFKPNVNRSRISGINEKIDAKDLVRDFEKSVGRVKTGFQRSQILKQKLEKVSKGERYDSLKKLKPAPPTLLSRQVQKEKPFSQFKVSLSKNKVVTISLRESDDPHTFARNFAKIHQISPSVEKELEGIIRNLKEDYLKNQKNGSIQNQN</sequence>
<protein>
    <submittedName>
        <fullName evidence="2">Uncharacterized protein</fullName>
    </submittedName>
</protein>
<feature type="region of interest" description="Disordered" evidence="1">
    <location>
        <begin position="137"/>
        <end position="168"/>
    </location>
</feature>
<dbReference type="PANTHER" id="PTHR38150">
    <property type="entry name" value="EF-HAND DOMAIN-CONTAINING PROTEIN"/>
    <property type="match status" value="1"/>
</dbReference>
<dbReference type="PANTHER" id="PTHR38150:SF1">
    <property type="entry name" value="PFU DOMAIN-CONTAINING PROTEIN"/>
    <property type="match status" value="1"/>
</dbReference>
<dbReference type="HOGENOM" id="CLU_328058_0_0_1"/>
<dbReference type="AlphaFoldDB" id="Q22Y95"/>
<reference evidence="3" key="1">
    <citation type="journal article" date="2006" name="PLoS Biol.">
        <title>Macronuclear genome sequence of the ciliate Tetrahymena thermophila, a model eukaryote.</title>
        <authorList>
            <person name="Eisen J.A."/>
            <person name="Coyne R.S."/>
            <person name="Wu M."/>
            <person name="Wu D."/>
            <person name="Thiagarajan M."/>
            <person name="Wortman J.R."/>
            <person name="Badger J.H."/>
            <person name="Ren Q."/>
            <person name="Amedeo P."/>
            <person name="Jones K.M."/>
            <person name="Tallon L.J."/>
            <person name="Delcher A.L."/>
            <person name="Salzberg S.L."/>
            <person name="Silva J.C."/>
            <person name="Haas B.J."/>
            <person name="Majoros W.H."/>
            <person name="Farzad M."/>
            <person name="Carlton J.M."/>
            <person name="Smith R.K. Jr."/>
            <person name="Garg J."/>
            <person name="Pearlman R.E."/>
            <person name="Karrer K.M."/>
            <person name="Sun L."/>
            <person name="Manning G."/>
            <person name="Elde N.C."/>
            <person name="Turkewitz A.P."/>
            <person name="Asai D.J."/>
            <person name="Wilkes D.E."/>
            <person name="Wang Y."/>
            <person name="Cai H."/>
            <person name="Collins K."/>
            <person name="Stewart B.A."/>
            <person name="Lee S.R."/>
            <person name="Wilamowska K."/>
            <person name="Weinberg Z."/>
            <person name="Ruzzo W.L."/>
            <person name="Wloga D."/>
            <person name="Gaertig J."/>
            <person name="Frankel J."/>
            <person name="Tsao C.-C."/>
            <person name="Gorovsky M.A."/>
            <person name="Keeling P.J."/>
            <person name="Waller R.F."/>
            <person name="Patron N.J."/>
            <person name="Cherry J.M."/>
            <person name="Stover N.A."/>
            <person name="Krieger C.J."/>
            <person name="del Toro C."/>
            <person name="Ryder H.F."/>
            <person name="Williamson S.C."/>
            <person name="Barbeau R.A."/>
            <person name="Hamilton E.P."/>
            <person name="Orias E."/>
        </authorList>
    </citation>
    <scope>NUCLEOTIDE SEQUENCE [LARGE SCALE GENOMIC DNA]</scope>
    <source>
        <strain evidence="3">SB210</strain>
    </source>
</reference>
<keyword evidence="3" id="KW-1185">Reference proteome</keyword>
<feature type="compositionally biased region" description="Polar residues" evidence="1">
    <location>
        <begin position="137"/>
        <end position="153"/>
    </location>
</feature>
<feature type="compositionally biased region" description="Low complexity" evidence="1">
    <location>
        <begin position="154"/>
        <end position="168"/>
    </location>
</feature>
<accession>Q22Y95</accession>
<dbReference type="InParanoid" id="Q22Y95"/>
<proteinExistence type="predicted"/>
<gene>
    <name evidence="2" type="ORF">TTHERM_00354760</name>
</gene>
<organism evidence="2 3">
    <name type="scientific">Tetrahymena thermophila (strain SB210)</name>
    <dbReference type="NCBI Taxonomy" id="312017"/>
    <lineage>
        <taxon>Eukaryota</taxon>
        <taxon>Sar</taxon>
        <taxon>Alveolata</taxon>
        <taxon>Ciliophora</taxon>
        <taxon>Intramacronucleata</taxon>
        <taxon>Oligohymenophorea</taxon>
        <taxon>Hymenostomatida</taxon>
        <taxon>Tetrahymenina</taxon>
        <taxon>Tetrahymenidae</taxon>
        <taxon>Tetrahymena</taxon>
    </lineage>
</organism>
<dbReference type="GeneID" id="7845877"/>
<dbReference type="OrthoDB" id="273382at2759"/>
<feature type="region of interest" description="Disordered" evidence="1">
    <location>
        <begin position="25"/>
        <end position="48"/>
    </location>
</feature>
<dbReference type="Proteomes" id="UP000009168">
    <property type="component" value="Unassembled WGS sequence"/>
</dbReference>
<evidence type="ECO:0000313" key="3">
    <source>
        <dbReference type="Proteomes" id="UP000009168"/>
    </source>
</evidence>
<dbReference type="eggNOG" id="ENOG502SC5A">
    <property type="taxonomic scope" value="Eukaryota"/>
</dbReference>
<dbReference type="KEGG" id="tet:TTHERM_00354760"/>
<evidence type="ECO:0000256" key="1">
    <source>
        <dbReference type="SAM" id="MobiDB-lite"/>
    </source>
</evidence>
<dbReference type="EMBL" id="GG662749">
    <property type="protein sequence ID" value="EAR90129.2"/>
    <property type="molecule type" value="Genomic_DNA"/>
</dbReference>
<evidence type="ECO:0000313" key="2">
    <source>
        <dbReference type="EMBL" id="EAR90129.2"/>
    </source>
</evidence>